<protein>
    <submittedName>
        <fullName evidence="1">Uncharacterized protein</fullName>
    </submittedName>
</protein>
<dbReference type="Proteomes" id="UP001372338">
    <property type="component" value="Unassembled WGS sequence"/>
</dbReference>
<comment type="caution">
    <text evidence="1">The sequence shown here is derived from an EMBL/GenBank/DDBJ whole genome shotgun (WGS) entry which is preliminary data.</text>
</comment>
<evidence type="ECO:0000313" key="2">
    <source>
        <dbReference type="Proteomes" id="UP001372338"/>
    </source>
</evidence>
<organism evidence="1 2">
    <name type="scientific">Crotalaria pallida</name>
    <name type="common">Smooth rattlebox</name>
    <name type="synonym">Crotalaria striata</name>
    <dbReference type="NCBI Taxonomy" id="3830"/>
    <lineage>
        <taxon>Eukaryota</taxon>
        <taxon>Viridiplantae</taxon>
        <taxon>Streptophyta</taxon>
        <taxon>Embryophyta</taxon>
        <taxon>Tracheophyta</taxon>
        <taxon>Spermatophyta</taxon>
        <taxon>Magnoliopsida</taxon>
        <taxon>eudicotyledons</taxon>
        <taxon>Gunneridae</taxon>
        <taxon>Pentapetalae</taxon>
        <taxon>rosids</taxon>
        <taxon>fabids</taxon>
        <taxon>Fabales</taxon>
        <taxon>Fabaceae</taxon>
        <taxon>Papilionoideae</taxon>
        <taxon>50 kb inversion clade</taxon>
        <taxon>genistoids sensu lato</taxon>
        <taxon>core genistoids</taxon>
        <taxon>Crotalarieae</taxon>
        <taxon>Crotalaria</taxon>
    </lineage>
</organism>
<sequence length="66" mass="6966">MLVLKSDLASSSSSVSRFTVSTSGSTFKLSLSHDLHLASAPSSAKGPLRLPRFSFTATGRRLALVE</sequence>
<name>A0AAN9PAB6_CROPI</name>
<proteinExistence type="predicted"/>
<dbReference type="EMBL" id="JAYWIO010000001">
    <property type="protein sequence ID" value="KAK7290766.1"/>
    <property type="molecule type" value="Genomic_DNA"/>
</dbReference>
<keyword evidence="2" id="KW-1185">Reference proteome</keyword>
<reference evidence="1 2" key="1">
    <citation type="submission" date="2024-01" db="EMBL/GenBank/DDBJ databases">
        <title>The genomes of 5 underutilized Papilionoideae crops provide insights into root nodulation and disease resistanc.</title>
        <authorList>
            <person name="Yuan L."/>
        </authorList>
    </citation>
    <scope>NUCLEOTIDE SEQUENCE [LARGE SCALE GENOMIC DNA]</scope>
    <source>
        <strain evidence="1">ZHUSHIDOU_FW_LH</strain>
        <tissue evidence="1">Leaf</tissue>
    </source>
</reference>
<accession>A0AAN9PAB6</accession>
<evidence type="ECO:0000313" key="1">
    <source>
        <dbReference type="EMBL" id="KAK7290766.1"/>
    </source>
</evidence>
<gene>
    <name evidence="1" type="ORF">RIF29_05436</name>
</gene>
<dbReference type="AlphaFoldDB" id="A0AAN9PAB6"/>